<dbReference type="EMBL" id="JACHIN010000011">
    <property type="protein sequence ID" value="MBB5081767.1"/>
    <property type="molecule type" value="Genomic_DNA"/>
</dbReference>
<evidence type="ECO:0000313" key="2">
    <source>
        <dbReference type="Proteomes" id="UP000568380"/>
    </source>
</evidence>
<reference evidence="1 2" key="1">
    <citation type="submission" date="2020-08" db="EMBL/GenBank/DDBJ databases">
        <title>Genomic Encyclopedia of Type Strains, Phase IV (KMG-IV): sequencing the most valuable type-strain genomes for metagenomic binning, comparative biology and taxonomic classification.</title>
        <authorList>
            <person name="Goeker M."/>
        </authorList>
    </citation>
    <scope>NUCLEOTIDE SEQUENCE [LARGE SCALE GENOMIC DNA]</scope>
    <source>
        <strain evidence="1 2">DSM 45385</strain>
    </source>
</reference>
<proteinExistence type="predicted"/>
<dbReference type="Proteomes" id="UP000568380">
    <property type="component" value="Unassembled WGS sequence"/>
</dbReference>
<organism evidence="1 2">
    <name type="scientific">Nonomuraea endophytica</name>
    <dbReference type="NCBI Taxonomy" id="714136"/>
    <lineage>
        <taxon>Bacteria</taxon>
        <taxon>Bacillati</taxon>
        <taxon>Actinomycetota</taxon>
        <taxon>Actinomycetes</taxon>
        <taxon>Streptosporangiales</taxon>
        <taxon>Streptosporangiaceae</taxon>
        <taxon>Nonomuraea</taxon>
    </lineage>
</organism>
<sequence>MTEKVWLVTGAARGLVRAAARRGHRVAATEPEDVLGQLDQGSTR</sequence>
<accession>A0A7W8A8U9</accession>
<name>A0A7W8A8U9_9ACTN</name>
<gene>
    <name evidence="1" type="ORF">HNR40_007262</name>
</gene>
<evidence type="ECO:0000313" key="1">
    <source>
        <dbReference type="EMBL" id="MBB5081767.1"/>
    </source>
</evidence>
<dbReference type="RefSeq" id="WP_281395634.1">
    <property type="nucleotide sequence ID" value="NZ_JACHIN010000011.1"/>
</dbReference>
<dbReference type="AlphaFoldDB" id="A0A7W8A8U9"/>
<comment type="caution">
    <text evidence="1">The sequence shown here is derived from an EMBL/GenBank/DDBJ whole genome shotgun (WGS) entry which is preliminary data.</text>
</comment>
<protein>
    <submittedName>
        <fullName evidence="1">NAD(P)-dependent dehydrogenase (Short-subunit alcohol dehydrogenase family)</fullName>
    </submittedName>
</protein>
<keyword evidence="2" id="KW-1185">Reference proteome</keyword>